<comment type="caution">
    <text evidence="1">The sequence shown here is derived from an EMBL/GenBank/DDBJ whole genome shotgun (WGS) entry which is preliminary data.</text>
</comment>
<dbReference type="AlphaFoldDB" id="A0A3L9M2W3"/>
<protein>
    <submittedName>
        <fullName evidence="1">Uncharacterized protein</fullName>
    </submittedName>
</protein>
<name>A0A3L9M2W3_9FLAO</name>
<organism evidence="1 2">
    <name type="scientific">Faecalibacter macacae</name>
    <dbReference type="NCBI Taxonomy" id="1859289"/>
    <lineage>
        <taxon>Bacteria</taxon>
        <taxon>Pseudomonadati</taxon>
        <taxon>Bacteroidota</taxon>
        <taxon>Flavobacteriia</taxon>
        <taxon>Flavobacteriales</taxon>
        <taxon>Weeksellaceae</taxon>
        <taxon>Faecalibacter</taxon>
    </lineage>
</organism>
<evidence type="ECO:0000313" key="1">
    <source>
        <dbReference type="EMBL" id="RLZ07162.1"/>
    </source>
</evidence>
<reference evidence="1 2" key="1">
    <citation type="submission" date="2018-10" db="EMBL/GenBank/DDBJ databases">
        <authorList>
            <person name="Chen X."/>
        </authorList>
    </citation>
    <scope>NUCLEOTIDE SEQUENCE [LARGE SCALE GENOMIC DNA]</scope>
    <source>
        <strain evidence="1 2">YIM 102668</strain>
    </source>
</reference>
<dbReference type="EMBL" id="RDOJ01000019">
    <property type="protein sequence ID" value="RLZ07162.1"/>
    <property type="molecule type" value="Genomic_DNA"/>
</dbReference>
<evidence type="ECO:0000313" key="2">
    <source>
        <dbReference type="Proteomes" id="UP000275348"/>
    </source>
</evidence>
<proteinExistence type="predicted"/>
<keyword evidence="2" id="KW-1185">Reference proteome</keyword>
<sequence>MIFIPMCSFAQVDVKNNTVNNNLWFEFNQSSVSIKRKENSDLSLEKSNELINQSFMNSINQKTRISSLKKVEEHIPYEYDEKMSFSQNFVRSVIHEMFFSKPIRL</sequence>
<dbReference type="Proteomes" id="UP000275348">
    <property type="component" value="Unassembled WGS sequence"/>
</dbReference>
<gene>
    <name evidence="1" type="ORF">EAH69_11990</name>
</gene>
<accession>A0A3L9M2W3</accession>